<keyword evidence="3 7" id="KW-0288">FMN</keyword>
<feature type="binding site" evidence="7">
    <location>
        <position position="159"/>
    </location>
    <ligand>
        <name>glyoxylate</name>
        <dbReference type="ChEBI" id="CHEBI:36655"/>
    </ligand>
</feature>
<evidence type="ECO:0000256" key="6">
    <source>
        <dbReference type="PIRSR" id="PIRSR000138-1"/>
    </source>
</evidence>
<evidence type="ECO:0000256" key="3">
    <source>
        <dbReference type="ARBA" id="ARBA00022643"/>
    </source>
</evidence>
<evidence type="ECO:0000256" key="1">
    <source>
        <dbReference type="ARBA" id="ARBA00001917"/>
    </source>
</evidence>
<feature type="binding site" evidence="7">
    <location>
        <begin position="108"/>
        <end position="110"/>
    </location>
    <ligand>
        <name>FMN</name>
        <dbReference type="ChEBI" id="CHEBI:58210"/>
    </ligand>
</feature>
<dbReference type="PROSITE" id="PS51349">
    <property type="entry name" value="FMN_HYDROXY_ACID_DH_2"/>
    <property type="match status" value="1"/>
</dbReference>
<feature type="binding site" evidence="7">
    <location>
        <position position="194"/>
    </location>
    <ligand>
        <name>glyoxylate</name>
        <dbReference type="ChEBI" id="CHEBI:36655"/>
    </ligand>
</feature>
<evidence type="ECO:0000313" key="10">
    <source>
        <dbReference type="EMBL" id="NMJ39610.1"/>
    </source>
</evidence>
<feature type="domain" description="FMN hydroxy acid dehydrogenase" evidence="9">
    <location>
        <begin position="29"/>
        <end position="411"/>
    </location>
</feature>
<feature type="binding site" evidence="7">
    <location>
        <position position="311"/>
    </location>
    <ligand>
        <name>glyoxylate</name>
        <dbReference type="ChEBI" id="CHEBI:36655"/>
    </ligand>
</feature>
<dbReference type="AlphaFoldDB" id="A0A848E7Y2"/>
<feature type="compositionally biased region" description="Polar residues" evidence="8">
    <location>
        <begin position="11"/>
        <end position="22"/>
    </location>
</feature>
<dbReference type="GO" id="GO:0009060">
    <property type="term" value="P:aerobic respiration"/>
    <property type="evidence" value="ECO:0007669"/>
    <property type="project" value="TreeGrafter"/>
</dbReference>
<sequence length="411" mass="45150">MTAEGPAQSRAPATTQALSQKRSAPPVPPHLAKFLSLADFERAAAKHLPKMLHGYLAGGVETDWSLEDNRRAFAEWGFIPRCLVDARSRHTRVSLFGKEYSAPFGIPPMGSSALMAYRGDLVLTQAARAKNIPMIMSASSLIKLEEIAKANPDAWYQAYLPGEPSRIEPLVDRVIAAGFKTFVLTVDVQVSSNRENNIRNGYTIPLKPTFKLFWQGATHPQWAFGTWFRTLKNHGMPYFENMDAGRGPPILSRELERAFGARDGLSWPHLELIRKRFPGKLLIKGVLHPDDVVRAKEIGVDGFMVSNHGGRQLDGAVSGLRMLPEIVKVAGGLPVIYDGGIRRGTDVMKAYALGAAFVFVGRPMLSAAVVRGQPGVERAIDLLQEEVHRDLALIGANAMDQLGPEFLVKVR</sequence>
<dbReference type="InterPro" id="IPR000262">
    <property type="entry name" value="FMN-dep_DH"/>
</dbReference>
<reference evidence="10 11" key="1">
    <citation type="submission" date="2020-03" db="EMBL/GenBank/DDBJ databases">
        <authorList>
            <person name="Sun Q."/>
        </authorList>
    </citation>
    <scope>NUCLEOTIDE SEQUENCE [LARGE SCALE GENOMIC DNA]</scope>
    <source>
        <strain evidence="10 11">JC162</strain>
    </source>
</reference>
<feature type="binding site" evidence="7">
    <location>
        <position position="137"/>
    </location>
    <ligand>
        <name>FMN</name>
        <dbReference type="ChEBI" id="CHEBI:58210"/>
    </ligand>
</feature>
<gene>
    <name evidence="10" type="ORF">GWK16_00035</name>
</gene>
<dbReference type="PANTHER" id="PTHR10578">
    <property type="entry name" value="S -2-HYDROXY-ACID OXIDASE-RELATED"/>
    <property type="match status" value="1"/>
</dbReference>
<dbReference type="RefSeq" id="WP_170051942.1">
    <property type="nucleotide sequence ID" value="NZ_JABBKX010000001.1"/>
</dbReference>
<evidence type="ECO:0000259" key="9">
    <source>
        <dbReference type="PROSITE" id="PS51349"/>
    </source>
</evidence>
<feature type="binding site" evidence="7">
    <location>
        <position position="185"/>
    </location>
    <ligand>
        <name>FMN</name>
        <dbReference type="ChEBI" id="CHEBI:58210"/>
    </ligand>
</feature>
<dbReference type="Proteomes" id="UP000548582">
    <property type="component" value="Unassembled WGS sequence"/>
</dbReference>
<feature type="binding site" evidence="7">
    <location>
        <position position="55"/>
    </location>
    <ligand>
        <name>glyoxylate</name>
        <dbReference type="ChEBI" id="CHEBI:36655"/>
    </ligand>
</feature>
<keyword evidence="4" id="KW-0560">Oxidoreductase</keyword>
<evidence type="ECO:0000256" key="2">
    <source>
        <dbReference type="ARBA" id="ARBA00022630"/>
    </source>
</evidence>
<feature type="binding site" evidence="7">
    <location>
        <begin position="361"/>
        <end position="362"/>
    </location>
    <ligand>
        <name>FMN</name>
        <dbReference type="ChEBI" id="CHEBI:58210"/>
    </ligand>
</feature>
<proteinExistence type="inferred from homology"/>
<evidence type="ECO:0000256" key="5">
    <source>
        <dbReference type="ARBA" id="ARBA00024042"/>
    </source>
</evidence>
<feature type="binding site" evidence="7">
    <location>
        <begin position="338"/>
        <end position="342"/>
    </location>
    <ligand>
        <name>FMN</name>
        <dbReference type="ChEBI" id="CHEBI:58210"/>
    </ligand>
</feature>
<dbReference type="Pfam" id="PF01070">
    <property type="entry name" value="FMN_dh"/>
    <property type="match status" value="1"/>
</dbReference>
<dbReference type="GO" id="GO:0005886">
    <property type="term" value="C:plasma membrane"/>
    <property type="evidence" value="ECO:0007669"/>
    <property type="project" value="TreeGrafter"/>
</dbReference>
<feature type="binding site" evidence="7">
    <location>
        <position position="284"/>
    </location>
    <ligand>
        <name>FMN</name>
        <dbReference type="ChEBI" id="CHEBI:58210"/>
    </ligand>
</feature>
<evidence type="ECO:0000313" key="11">
    <source>
        <dbReference type="Proteomes" id="UP000548582"/>
    </source>
</evidence>
<protein>
    <submittedName>
        <fullName evidence="10">Alpha-hydroxy-acid oxidizing protein</fullName>
    </submittedName>
</protein>
<name>A0A848E7Y2_9PROT</name>
<dbReference type="EMBL" id="JABBKX010000001">
    <property type="protein sequence ID" value="NMJ39610.1"/>
    <property type="molecule type" value="Genomic_DNA"/>
</dbReference>
<dbReference type="SUPFAM" id="SSF51395">
    <property type="entry name" value="FMN-linked oxidoreductases"/>
    <property type="match status" value="1"/>
</dbReference>
<feature type="binding site" evidence="7">
    <location>
        <position position="306"/>
    </location>
    <ligand>
        <name>FMN</name>
        <dbReference type="ChEBI" id="CHEBI:58210"/>
    </ligand>
</feature>
<dbReference type="InterPro" id="IPR013785">
    <property type="entry name" value="Aldolase_TIM"/>
</dbReference>
<feature type="region of interest" description="Disordered" evidence="8">
    <location>
        <begin position="1"/>
        <end position="26"/>
    </location>
</feature>
<dbReference type="GO" id="GO:0010181">
    <property type="term" value="F:FMN binding"/>
    <property type="evidence" value="ECO:0007669"/>
    <property type="project" value="InterPro"/>
</dbReference>
<comment type="cofactor">
    <cofactor evidence="1">
        <name>FMN</name>
        <dbReference type="ChEBI" id="CHEBI:58210"/>
    </cofactor>
</comment>
<evidence type="ECO:0000256" key="4">
    <source>
        <dbReference type="ARBA" id="ARBA00023002"/>
    </source>
</evidence>
<feature type="binding site" evidence="7">
    <location>
        <position position="308"/>
    </location>
    <ligand>
        <name>glyoxylate</name>
        <dbReference type="ChEBI" id="CHEBI:36655"/>
    </ligand>
</feature>
<dbReference type="Gene3D" id="3.20.20.70">
    <property type="entry name" value="Aldolase class I"/>
    <property type="match status" value="1"/>
</dbReference>
<dbReference type="PIRSF" id="PIRSF000138">
    <property type="entry name" value="Al-hdrx_acd_dh"/>
    <property type="match status" value="1"/>
</dbReference>
<dbReference type="InterPro" id="IPR037396">
    <property type="entry name" value="FMN_HAD"/>
</dbReference>
<evidence type="ECO:0000256" key="7">
    <source>
        <dbReference type="PIRSR" id="PIRSR000138-2"/>
    </source>
</evidence>
<organism evidence="10 11">
    <name type="scientific">Neoroseomonas marina</name>
    <dbReference type="NCBI Taxonomy" id="1232220"/>
    <lineage>
        <taxon>Bacteria</taxon>
        <taxon>Pseudomonadati</taxon>
        <taxon>Pseudomonadota</taxon>
        <taxon>Alphaproteobacteria</taxon>
        <taxon>Acetobacterales</taxon>
        <taxon>Acetobacteraceae</taxon>
        <taxon>Neoroseomonas</taxon>
    </lineage>
</organism>
<feature type="binding site" evidence="7">
    <location>
        <position position="157"/>
    </location>
    <ligand>
        <name>FMN</name>
        <dbReference type="ChEBI" id="CHEBI:58210"/>
    </ligand>
</feature>
<dbReference type="InterPro" id="IPR008259">
    <property type="entry name" value="FMN_hydac_DH_AS"/>
</dbReference>
<dbReference type="InterPro" id="IPR012133">
    <property type="entry name" value="Alpha-hydoxy_acid_DH_FMN"/>
</dbReference>
<keyword evidence="11" id="KW-1185">Reference proteome</keyword>
<evidence type="ECO:0000256" key="8">
    <source>
        <dbReference type="SAM" id="MobiDB-lite"/>
    </source>
</evidence>
<dbReference type="GO" id="GO:0004459">
    <property type="term" value="F:L-lactate dehydrogenase (NAD+) activity"/>
    <property type="evidence" value="ECO:0007669"/>
    <property type="project" value="TreeGrafter"/>
</dbReference>
<keyword evidence="2 7" id="KW-0285">Flavoprotein</keyword>
<accession>A0A848E7Y2</accession>
<dbReference type="PROSITE" id="PS00557">
    <property type="entry name" value="FMN_HYDROXY_ACID_DH_1"/>
    <property type="match status" value="1"/>
</dbReference>
<dbReference type="CDD" id="cd02809">
    <property type="entry name" value="alpha_hydroxyacid_oxid_FMN"/>
    <property type="match status" value="1"/>
</dbReference>
<feature type="active site" description="Proton acceptor" evidence="6">
    <location>
        <position position="308"/>
    </location>
</feature>
<comment type="similarity">
    <text evidence="5">Belongs to the FMN-dependent alpha-hydroxy acid dehydrogenase family.</text>
</comment>
<comment type="caution">
    <text evidence="10">The sequence shown here is derived from an EMBL/GenBank/DDBJ whole genome shotgun (WGS) entry which is preliminary data.</text>
</comment>
<dbReference type="PANTHER" id="PTHR10578:SF107">
    <property type="entry name" value="2-HYDROXYACID OXIDASE 1"/>
    <property type="match status" value="1"/>
</dbReference>